<dbReference type="InterPro" id="IPR000032">
    <property type="entry name" value="HPr-like"/>
</dbReference>
<dbReference type="EMBL" id="FTLX01000003">
    <property type="protein sequence ID" value="SIQ72783.1"/>
    <property type="molecule type" value="Genomic_DNA"/>
</dbReference>
<dbReference type="Gene3D" id="3.30.1340.10">
    <property type="entry name" value="HPr-like"/>
    <property type="match status" value="1"/>
</dbReference>
<dbReference type="EMBL" id="MWSK01000003">
    <property type="protein sequence ID" value="OXS78696.1"/>
    <property type="molecule type" value="Genomic_DNA"/>
</dbReference>
<evidence type="ECO:0000259" key="1">
    <source>
        <dbReference type="Pfam" id="PF00381"/>
    </source>
</evidence>
<reference evidence="5" key="2">
    <citation type="submission" date="2017-03" db="EMBL/GenBank/DDBJ databases">
        <title>Bacillus sp. V-88(T) DSM27956, whole genome shotgun sequencing project.</title>
        <authorList>
            <person name="Dastager S.G."/>
            <person name="Neurgaonkar P.S."/>
            <person name="Dharne M.S."/>
        </authorList>
    </citation>
    <scope>NUCLEOTIDE SEQUENCE [LARGE SCALE GENOMIC DNA]</scope>
    <source>
        <strain evidence="5">DSM 25145</strain>
    </source>
</reference>
<organism evidence="3 4">
    <name type="scientific">Domibacillus enclensis</name>
    <dbReference type="NCBI Taxonomy" id="1017273"/>
    <lineage>
        <taxon>Bacteria</taxon>
        <taxon>Bacillati</taxon>
        <taxon>Bacillota</taxon>
        <taxon>Bacilli</taxon>
        <taxon>Bacillales</taxon>
        <taxon>Bacillaceae</taxon>
        <taxon>Domibacillus</taxon>
    </lineage>
</organism>
<dbReference type="SUPFAM" id="SSF55594">
    <property type="entry name" value="HPr-like"/>
    <property type="match status" value="1"/>
</dbReference>
<dbReference type="RefSeq" id="WP_045849894.1">
    <property type="nucleotide sequence ID" value="NZ_FTLX01000003.1"/>
</dbReference>
<reference evidence="2" key="3">
    <citation type="submission" date="2017-03" db="EMBL/GenBank/DDBJ databases">
        <authorList>
            <person name="Dastager S.G."/>
            <person name="Neurgaonkar P.S."/>
            <person name="Dharne M.S."/>
        </authorList>
    </citation>
    <scope>NUCLEOTIDE SEQUENCE</scope>
    <source>
        <strain evidence="2">DSM 25145</strain>
    </source>
</reference>
<sequence length="81" mass="8976">MTLTLAQAVVEINHTASTFKSSIVIKTDEKLIDAKSMLGLSYSVLHSKAFHLEIHGPDEETAKTAMTNVFWKYGLPVKVNE</sequence>
<evidence type="ECO:0000313" key="5">
    <source>
        <dbReference type="Proteomes" id="UP000215545"/>
    </source>
</evidence>
<accession>A0A1N6V4I8</accession>
<gene>
    <name evidence="2" type="ORF">B1B05_08890</name>
    <name evidence="3" type="ORF">SAMN05443094_103454</name>
</gene>
<dbReference type="STRING" id="1017273.SAMN05443094_103454"/>
<dbReference type="AlphaFoldDB" id="A0A1N6V4I8"/>
<proteinExistence type="predicted"/>
<keyword evidence="5" id="KW-1185">Reference proteome</keyword>
<feature type="domain" description="HPr" evidence="1">
    <location>
        <begin position="10"/>
        <end position="70"/>
    </location>
</feature>
<name>A0A1N6V4I8_9BACI</name>
<dbReference type="Proteomes" id="UP000186385">
    <property type="component" value="Unassembled WGS sequence"/>
</dbReference>
<keyword evidence="2" id="KW-0813">Transport</keyword>
<dbReference type="Proteomes" id="UP000215545">
    <property type="component" value="Unassembled WGS sequence"/>
</dbReference>
<reference evidence="3 4" key="1">
    <citation type="submission" date="2017-01" db="EMBL/GenBank/DDBJ databases">
        <authorList>
            <person name="Mah S.A."/>
            <person name="Swanson W.J."/>
            <person name="Moy G.W."/>
            <person name="Vacquier V.D."/>
        </authorList>
    </citation>
    <scope>NUCLEOTIDE SEQUENCE [LARGE SCALE GENOMIC DNA]</scope>
    <source>
        <strain evidence="3 4">NIO-1016</strain>
    </source>
</reference>
<keyword evidence="2" id="KW-0762">Sugar transport</keyword>
<dbReference type="OrthoDB" id="2879525at2"/>
<protein>
    <submittedName>
        <fullName evidence="2">PTS sugar transporter</fullName>
    </submittedName>
    <submittedName>
        <fullName evidence="3">Phosphocarrier protein</fullName>
    </submittedName>
</protein>
<dbReference type="InterPro" id="IPR035895">
    <property type="entry name" value="HPr-like_sf"/>
</dbReference>
<evidence type="ECO:0000313" key="2">
    <source>
        <dbReference type="EMBL" id="OXS78696.1"/>
    </source>
</evidence>
<evidence type="ECO:0000313" key="3">
    <source>
        <dbReference type="EMBL" id="SIQ72783.1"/>
    </source>
</evidence>
<evidence type="ECO:0000313" key="4">
    <source>
        <dbReference type="Proteomes" id="UP000186385"/>
    </source>
</evidence>
<dbReference type="Pfam" id="PF00381">
    <property type="entry name" value="PTS-HPr"/>
    <property type="match status" value="1"/>
</dbReference>